<feature type="region of interest" description="Disordered" evidence="1">
    <location>
        <begin position="330"/>
        <end position="361"/>
    </location>
</feature>
<feature type="region of interest" description="Disordered" evidence="1">
    <location>
        <begin position="369"/>
        <end position="388"/>
    </location>
</feature>
<evidence type="ECO:0000313" key="3">
    <source>
        <dbReference type="EMBL" id="PKQ66048.1"/>
    </source>
</evidence>
<dbReference type="Proteomes" id="UP000233387">
    <property type="component" value="Unassembled WGS sequence"/>
</dbReference>
<feature type="compositionally biased region" description="Polar residues" evidence="1">
    <location>
        <begin position="370"/>
        <end position="388"/>
    </location>
</feature>
<organism evidence="3 4">
    <name type="scientific">Raineya orbicola</name>
    <dbReference type="NCBI Taxonomy" id="2016530"/>
    <lineage>
        <taxon>Bacteria</taxon>
        <taxon>Pseudomonadati</taxon>
        <taxon>Bacteroidota</taxon>
        <taxon>Cytophagia</taxon>
        <taxon>Cytophagales</taxon>
        <taxon>Raineyaceae</taxon>
        <taxon>Raineya</taxon>
    </lineage>
</organism>
<accession>A0A2N3I6V7</accession>
<evidence type="ECO:0000313" key="4">
    <source>
        <dbReference type="Proteomes" id="UP000233387"/>
    </source>
</evidence>
<keyword evidence="4" id="KW-1185">Reference proteome</keyword>
<sequence>MIPTPNFREELKVIAGGTEDIIKEILRVYRKYLPQLKEFSKNFQVPCKCPVKVAEKIWWFLKQNLRYQKDPKGVQYIKSPARALHDGFGDCKTFSIVAMSILHHLGIKAFFRFTTYNPDRNYHHVYVVIPHGNDENDEIKLDATWHSFNSEKLPYIKKLDVMPDIYEVSGIEGAGMGEIAEIANASESVKAEIRKELENMKAFLDKYSQNEKEKQLLNDVITAFDTAFFEGAILKAIENSEMDVFYTTILRVFRGVEKAQRGVEIGALPLAAGVAVGRGVVNFVRRGGLKKVGNVAKNVFRRKSKNLSLPKGAKQRRGLLGRLIDKAKSKIKQVQQGEQQPEQDTTQEQAPNTQEQTPNTNLNLQTQNLRASSPETQDPTNQAQGQGQTLELNQQQTGTPPMLWVAFVAGVFLLMKK</sequence>
<proteinExistence type="predicted"/>
<dbReference type="InterPro" id="IPR038765">
    <property type="entry name" value="Papain-like_cys_pep_sf"/>
</dbReference>
<protein>
    <recommendedName>
        <fullName evidence="2">Transglutaminase-like domain-containing protein</fullName>
    </recommendedName>
</protein>
<reference evidence="3 4" key="1">
    <citation type="submission" date="2017-06" db="EMBL/GenBank/DDBJ databases">
        <title>Raineya orbicola gen. nov., sp. nov. a slightly thermophilic bacterium of the phylum Bacteroidetes and the description of Raineyaceae fam. nov.</title>
        <authorList>
            <person name="Albuquerque L."/>
            <person name="Polonia A.R.M."/>
            <person name="Barroso C."/>
            <person name="Froufe H.J.C."/>
            <person name="Lage O."/>
            <person name="Lobo-Da-Cunha A."/>
            <person name="Egas C."/>
            <person name="Da Costa M.S."/>
        </authorList>
    </citation>
    <scope>NUCLEOTIDE SEQUENCE [LARGE SCALE GENOMIC DNA]</scope>
    <source>
        <strain evidence="3 4">SPSPC-11</strain>
    </source>
</reference>
<dbReference type="RefSeq" id="WP_101359737.1">
    <property type="nucleotide sequence ID" value="NZ_NKXO01000054.1"/>
</dbReference>
<dbReference type="InterPro" id="IPR002931">
    <property type="entry name" value="Transglutaminase-like"/>
</dbReference>
<dbReference type="Pfam" id="PF01841">
    <property type="entry name" value="Transglut_core"/>
    <property type="match status" value="1"/>
</dbReference>
<dbReference type="OrthoDB" id="1154186at2"/>
<name>A0A2N3I6V7_9BACT</name>
<dbReference type="Gene3D" id="3.10.620.30">
    <property type="match status" value="1"/>
</dbReference>
<comment type="caution">
    <text evidence="3">The sequence shown here is derived from an EMBL/GenBank/DDBJ whole genome shotgun (WGS) entry which is preliminary data.</text>
</comment>
<dbReference type="AlphaFoldDB" id="A0A2N3I6V7"/>
<feature type="domain" description="Transglutaminase-like" evidence="2">
    <location>
        <begin position="41"/>
        <end position="127"/>
    </location>
</feature>
<evidence type="ECO:0000259" key="2">
    <source>
        <dbReference type="Pfam" id="PF01841"/>
    </source>
</evidence>
<dbReference type="SUPFAM" id="SSF54001">
    <property type="entry name" value="Cysteine proteinases"/>
    <property type="match status" value="1"/>
</dbReference>
<dbReference type="EMBL" id="NKXO01000054">
    <property type="protein sequence ID" value="PKQ66048.1"/>
    <property type="molecule type" value="Genomic_DNA"/>
</dbReference>
<evidence type="ECO:0000256" key="1">
    <source>
        <dbReference type="SAM" id="MobiDB-lite"/>
    </source>
</evidence>
<feature type="compositionally biased region" description="Low complexity" evidence="1">
    <location>
        <begin position="333"/>
        <end position="361"/>
    </location>
</feature>
<gene>
    <name evidence="3" type="ORF">Rain11_2477</name>
</gene>